<accession>A0A8S0UX31</accession>
<comment type="caution">
    <text evidence="1">The sequence shown here is derived from an EMBL/GenBank/DDBJ whole genome shotgun (WGS) entry which is preliminary data.</text>
</comment>
<sequence>MPKPLDSAQFYTITQYNCAQHQHPVSNLNLVVAAPTGPYYKYMAPPSGIRDISIRVNHGAHNQLSLSSTQRVVGIPTVSYGSNITCMHGIRGSFNRRNAEGVLVNYQYYNALVGFCFSIVPMIARHAEHDLASMNGCVNGTCVEAGNVFIQGFQVIAGSTSASNSHPSIPYGHLNLHYLPLPMQGIGGYNINLPSQVATSSYRISTSSHTTASTCSTNTLSDIPAATKRSHS</sequence>
<protein>
    <submittedName>
        <fullName evidence="1">Uncharacterized protein</fullName>
    </submittedName>
</protein>
<evidence type="ECO:0000313" key="1">
    <source>
        <dbReference type="EMBL" id="CAA3022521.1"/>
    </source>
</evidence>
<organism evidence="1 2">
    <name type="scientific">Olea europaea subsp. europaea</name>
    <dbReference type="NCBI Taxonomy" id="158383"/>
    <lineage>
        <taxon>Eukaryota</taxon>
        <taxon>Viridiplantae</taxon>
        <taxon>Streptophyta</taxon>
        <taxon>Embryophyta</taxon>
        <taxon>Tracheophyta</taxon>
        <taxon>Spermatophyta</taxon>
        <taxon>Magnoliopsida</taxon>
        <taxon>eudicotyledons</taxon>
        <taxon>Gunneridae</taxon>
        <taxon>Pentapetalae</taxon>
        <taxon>asterids</taxon>
        <taxon>lamiids</taxon>
        <taxon>Lamiales</taxon>
        <taxon>Oleaceae</taxon>
        <taxon>Oleeae</taxon>
        <taxon>Olea</taxon>
    </lineage>
</organism>
<proteinExistence type="predicted"/>
<dbReference type="Gramene" id="OE9A108320T1">
    <property type="protein sequence ID" value="OE9A108320C1"/>
    <property type="gene ID" value="OE9A108320"/>
</dbReference>
<name>A0A8S0UX31_OLEEU</name>
<dbReference type="Proteomes" id="UP000594638">
    <property type="component" value="Unassembled WGS sequence"/>
</dbReference>
<reference evidence="1 2" key="1">
    <citation type="submission" date="2019-12" db="EMBL/GenBank/DDBJ databases">
        <authorList>
            <person name="Alioto T."/>
            <person name="Alioto T."/>
            <person name="Gomez Garrido J."/>
        </authorList>
    </citation>
    <scope>NUCLEOTIDE SEQUENCE [LARGE SCALE GENOMIC DNA]</scope>
</reference>
<evidence type="ECO:0000313" key="2">
    <source>
        <dbReference type="Proteomes" id="UP000594638"/>
    </source>
</evidence>
<gene>
    <name evidence="1" type="ORF">OLEA9_A108320</name>
</gene>
<dbReference type="AlphaFoldDB" id="A0A8S0UX31"/>
<dbReference type="EMBL" id="CACTIH010009071">
    <property type="protein sequence ID" value="CAA3022521.1"/>
    <property type="molecule type" value="Genomic_DNA"/>
</dbReference>
<dbReference type="OrthoDB" id="8062037at2759"/>
<keyword evidence="2" id="KW-1185">Reference proteome</keyword>